<dbReference type="SUPFAM" id="SSF53098">
    <property type="entry name" value="Ribonuclease H-like"/>
    <property type="match status" value="1"/>
</dbReference>
<gene>
    <name evidence="2" type="ORF">AK812_SmicGene4941</name>
</gene>
<dbReference type="Pfam" id="PF03372">
    <property type="entry name" value="Exo_endo_phos"/>
    <property type="match status" value="1"/>
</dbReference>
<dbReference type="InterPro" id="IPR036397">
    <property type="entry name" value="RNaseH_sf"/>
</dbReference>
<dbReference type="Gene3D" id="3.30.420.10">
    <property type="entry name" value="Ribonuclease H-like superfamily/Ribonuclease H"/>
    <property type="match status" value="1"/>
</dbReference>
<protein>
    <recommendedName>
        <fullName evidence="1">RNase H type-1 domain-containing protein</fullName>
    </recommendedName>
</protein>
<evidence type="ECO:0000313" key="3">
    <source>
        <dbReference type="Proteomes" id="UP000186817"/>
    </source>
</evidence>
<accession>A0A1Q9EV42</accession>
<evidence type="ECO:0000313" key="2">
    <source>
        <dbReference type="EMBL" id="OLQ11270.1"/>
    </source>
</evidence>
<dbReference type="EMBL" id="LSRX01000062">
    <property type="protein sequence ID" value="OLQ11270.1"/>
    <property type="molecule type" value="Genomic_DNA"/>
</dbReference>
<dbReference type="GO" id="GO:0004523">
    <property type="term" value="F:RNA-DNA hybrid ribonuclease activity"/>
    <property type="evidence" value="ECO:0007669"/>
    <property type="project" value="InterPro"/>
</dbReference>
<dbReference type="Pfam" id="PF00075">
    <property type="entry name" value="RNase_H"/>
    <property type="match status" value="1"/>
</dbReference>
<keyword evidence="3" id="KW-1185">Reference proteome</keyword>
<proteinExistence type="predicted"/>
<sequence>MHDPGRQTIALCEAVGERLPAAVLHWQKGLTPSQPAGTAAEVLGPDYDKGLAYGTVSLGFTPRELHALFHPDFLTLSLEQCLQALPCRLRKDLAALAFCTGEGFDEGQVCYTDGSYVPGSDKQDPLCGWSCIFVDRKARTIDVIAGRIPEWCQDQDAARSAFRAECWAIIVALWLGTAALQGQALHIYSDCQAALAIANGEAAIHVGGVAKILGNVASCCRDAASAGPFLHYIPGHRGALGNEIADIAAKAAAAGFPLGKLNWGDDRPPGWWQQQGILWAWAGAVCRWAKGDDALPSPLGNPLDRHRTHGGLSAEDIAAPFLPGTTESSGDETAGKLILRVASYNALSLATDRKGAANEGLAFQPAKPTLLANQLEASGVHFAAVQEARTAEGRLTSGPFLRYCSGSNKGHLGVELWFRTGHRLIAFADKSREDVAFQPSAFVVLFQDPRRLAVLFKQGDCQIVFISLHAPHRGSTPAELHQWWSETEALIYRASRGRLLVIGADCNASVGSVVTPSIDGCGAEEQDLPGELLHAMSRKCELWLPATVASVQQGPTWTFAQRRNGALTRLDYVILPLAWKKGRISTWTDASITAGNIVLDHIATVADICVLTTCKARTRRIAKPSIDVAALSDPTNKSRLDDILRAAPRPAWQVTAHAHAAIVTRYLQNELAAAFPRTRQRQQHPYLTDRARELQQQVAWLRRKLANIKSMVRRQFLLAVFQAWHTSGAFSVPDSRWLRDAQVCETLYGFRLGLLSKALRNRCKQDRAAYMEKLADDVEANKPNAQAAVQSILARKRRKPFAPEVLPAIKDADGCLCENPEDAVTRWREHFSALEASRGIGQEVTERQIFAGALFSLYRSTLGLRRDEDQHITLATMCSLLGLPDHESLLKIEQLRYARQLCCHAPDEVWALIRRDGPYLTVLRDALTWLFVRVCATSDLPDPLVQWDPWCTLMKERPQAFKGLILRAKGLELCRATCYAALQALYRALRFHGEGRSPVDQGRNEACYTEACIPCRKGFASRAAWACHASKLHGYRIAASVLAGSQGGKVCLSCGTCFSKTARLRRHLLHSAECRVGWGSFVPDPASGVPTLHDRAPPITVEGLLQECHAGLDPARYNKGLLEALLVLEHPSAAEVWARVVDFIEPLEVLRYTVRIWGEQTQGVHHAIVEDVVLMLDPELLCDIFCKPKHNEPVAECFPELPGPLTEVFPFVLSGEVVILDLDTAPCPSFCYPFVGGAPLSAAKRQANFVAAACDTVGHLVQLSMSKRVLLRASRRTLASLEPMPSWLVSAGFTVTDFGISSPTD</sequence>
<dbReference type="InterPro" id="IPR005135">
    <property type="entry name" value="Endo/exonuclease/phosphatase"/>
</dbReference>
<dbReference type="PROSITE" id="PS50879">
    <property type="entry name" value="RNASE_H_1"/>
    <property type="match status" value="1"/>
</dbReference>
<dbReference type="InterPro" id="IPR002156">
    <property type="entry name" value="RNaseH_domain"/>
</dbReference>
<dbReference type="SUPFAM" id="SSF56219">
    <property type="entry name" value="DNase I-like"/>
    <property type="match status" value="1"/>
</dbReference>
<comment type="caution">
    <text evidence="2">The sequence shown here is derived from an EMBL/GenBank/DDBJ whole genome shotgun (WGS) entry which is preliminary data.</text>
</comment>
<feature type="domain" description="RNase H type-1" evidence="1">
    <location>
        <begin position="104"/>
        <end position="254"/>
    </location>
</feature>
<dbReference type="InterPro" id="IPR036691">
    <property type="entry name" value="Endo/exonu/phosph_ase_sf"/>
</dbReference>
<reference evidence="2 3" key="1">
    <citation type="submission" date="2016-02" db="EMBL/GenBank/DDBJ databases">
        <title>Genome analysis of coral dinoflagellate symbionts highlights evolutionary adaptations to a symbiotic lifestyle.</title>
        <authorList>
            <person name="Aranda M."/>
            <person name="Li Y."/>
            <person name="Liew Y.J."/>
            <person name="Baumgarten S."/>
            <person name="Simakov O."/>
            <person name="Wilson M."/>
            <person name="Piel J."/>
            <person name="Ashoor H."/>
            <person name="Bougouffa S."/>
            <person name="Bajic V.B."/>
            <person name="Ryu T."/>
            <person name="Ravasi T."/>
            <person name="Bayer T."/>
            <person name="Micklem G."/>
            <person name="Kim H."/>
            <person name="Bhak J."/>
            <person name="Lajeunesse T.C."/>
            <person name="Voolstra C.R."/>
        </authorList>
    </citation>
    <scope>NUCLEOTIDE SEQUENCE [LARGE SCALE GENOMIC DNA]</scope>
    <source>
        <strain evidence="2 3">CCMP2467</strain>
    </source>
</reference>
<evidence type="ECO:0000259" key="1">
    <source>
        <dbReference type="PROSITE" id="PS50879"/>
    </source>
</evidence>
<dbReference type="GO" id="GO:0003676">
    <property type="term" value="F:nucleic acid binding"/>
    <property type="evidence" value="ECO:0007669"/>
    <property type="project" value="InterPro"/>
</dbReference>
<organism evidence="2 3">
    <name type="scientific">Symbiodinium microadriaticum</name>
    <name type="common">Dinoflagellate</name>
    <name type="synonym">Zooxanthella microadriatica</name>
    <dbReference type="NCBI Taxonomy" id="2951"/>
    <lineage>
        <taxon>Eukaryota</taxon>
        <taxon>Sar</taxon>
        <taxon>Alveolata</taxon>
        <taxon>Dinophyceae</taxon>
        <taxon>Suessiales</taxon>
        <taxon>Symbiodiniaceae</taxon>
        <taxon>Symbiodinium</taxon>
    </lineage>
</organism>
<name>A0A1Q9EV42_SYMMI</name>
<dbReference type="InterPro" id="IPR012337">
    <property type="entry name" value="RNaseH-like_sf"/>
</dbReference>
<dbReference type="Gene3D" id="3.60.10.10">
    <property type="entry name" value="Endonuclease/exonuclease/phosphatase"/>
    <property type="match status" value="1"/>
</dbReference>
<dbReference type="Proteomes" id="UP000186817">
    <property type="component" value="Unassembled WGS sequence"/>
</dbReference>